<feature type="transmembrane region" description="Helical" evidence="6">
    <location>
        <begin position="38"/>
        <end position="59"/>
    </location>
</feature>
<dbReference type="RefSeq" id="WP_144100205.1">
    <property type="nucleotide sequence ID" value="NZ_CABHNM010000029.1"/>
</dbReference>
<dbReference type="AlphaFoldDB" id="A0A564T173"/>
<keyword evidence="5 6" id="KW-0472">Membrane</keyword>
<proteinExistence type="predicted"/>
<reference evidence="7 8" key="1">
    <citation type="submission" date="2019-07" db="EMBL/GenBank/DDBJ databases">
        <authorList>
            <person name="Hibberd C M."/>
            <person name="Gehrig L. J."/>
            <person name="Chang H.-W."/>
            <person name="Venkatesh S."/>
        </authorList>
    </citation>
    <scope>NUCLEOTIDE SEQUENCE [LARGE SCALE GENOMIC DNA]</scope>
    <source>
        <strain evidence="7">Dorea_longicatena_SSTS_Bg7063</strain>
    </source>
</reference>
<dbReference type="Proteomes" id="UP000398619">
    <property type="component" value="Unassembled WGS sequence"/>
</dbReference>
<feature type="transmembrane region" description="Helical" evidence="6">
    <location>
        <begin position="66"/>
        <end position="84"/>
    </location>
</feature>
<protein>
    <submittedName>
        <fullName evidence="7">HMP/thiamine permease protein YkoC</fullName>
    </submittedName>
</protein>
<accession>A0A564T173</accession>
<evidence type="ECO:0000256" key="1">
    <source>
        <dbReference type="ARBA" id="ARBA00004141"/>
    </source>
</evidence>
<dbReference type="GO" id="GO:0005886">
    <property type="term" value="C:plasma membrane"/>
    <property type="evidence" value="ECO:0007669"/>
    <property type="project" value="UniProtKB-ARBA"/>
</dbReference>
<dbReference type="InterPro" id="IPR051611">
    <property type="entry name" value="ECF_transporter_component"/>
</dbReference>
<feature type="transmembrane region" description="Helical" evidence="6">
    <location>
        <begin position="90"/>
        <end position="116"/>
    </location>
</feature>
<feature type="transmembrane region" description="Helical" evidence="6">
    <location>
        <begin position="223"/>
        <end position="242"/>
    </location>
</feature>
<keyword evidence="2" id="KW-1003">Cell membrane</keyword>
<evidence type="ECO:0000256" key="6">
    <source>
        <dbReference type="SAM" id="Phobius"/>
    </source>
</evidence>
<dbReference type="EMBL" id="CABHNM010000029">
    <property type="protein sequence ID" value="VUX01197.1"/>
    <property type="molecule type" value="Genomic_DNA"/>
</dbReference>
<gene>
    <name evidence="7" type="primary">ykoC</name>
    <name evidence="7" type="ORF">DLSSTS7063_01168</name>
</gene>
<name>A0A564T173_9FIRM</name>
<evidence type="ECO:0000256" key="5">
    <source>
        <dbReference type="ARBA" id="ARBA00023136"/>
    </source>
</evidence>
<evidence type="ECO:0000313" key="7">
    <source>
        <dbReference type="EMBL" id="VUX01197.1"/>
    </source>
</evidence>
<keyword evidence="4 6" id="KW-1133">Transmembrane helix</keyword>
<dbReference type="CDD" id="cd16914">
    <property type="entry name" value="EcfT"/>
    <property type="match status" value="1"/>
</dbReference>
<dbReference type="Pfam" id="PF02361">
    <property type="entry name" value="CbiQ"/>
    <property type="match status" value="1"/>
</dbReference>
<evidence type="ECO:0000256" key="3">
    <source>
        <dbReference type="ARBA" id="ARBA00022692"/>
    </source>
</evidence>
<evidence type="ECO:0000256" key="4">
    <source>
        <dbReference type="ARBA" id="ARBA00022989"/>
    </source>
</evidence>
<evidence type="ECO:0000256" key="2">
    <source>
        <dbReference type="ARBA" id="ARBA00022475"/>
    </source>
</evidence>
<organism evidence="7 8">
    <name type="scientific">Dorea longicatena</name>
    <dbReference type="NCBI Taxonomy" id="88431"/>
    <lineage>
        <taxon>Bacteria</taxon>
        <taxon>Bacillati</taxon>
        <taxon>Bacillota</taxon>
        <taxon>Clostridia</taxon>
        <taxon>Lachnospirales</taxon>
        <taxon>Lachnospiraceae</taxon>
        <taxon>Dorea</taxon>
    </lineage>
</organism>
<evidence type="ECO:0000313" key="8">
    <source>
        <dbReference type="Proteomes" id="UP000398619"/>
    </source>
</evidence>
<keyword evidence="3 6" id="KW-0812">Transmembrane</keyword>
<dbReference type="PANTHER" id="PTHR34857:SF2">
    <property type="entry name" value="SLL0384 PROTEIN"/>
    <property type="match status" value="1"/>
</dbReference>
<comment type="subcellular location">
    <subcellularLocation>
        <location evidence="1">Membrane</location>
        <topology evidence="1">Multi-pass membrane protein</topology>
    </subcellularLocation>
</comment>
<dbReference type="InterPro" id="IPR003339">
    <property type="entry name" value="ABC/ECF_trnsptr_transmembrane"/>
</dbReference>
<sequence>MSAGLISGNENTVRFTLDPRTKLALVTTVCTIMISGRVGGIMTVIHPVLALVPFVLLLLSGRVKAAVSYLLAYAAAYSMISFVMPVTSGMISILIGATAGIIYRMMPSLITGYFVVSTTKVSEFNAAMERVHISSKITIPMSVMFRFFPTIKEESAAIKDAMHMRGINSLRNPMEMLEYRMVPLLMSVVKIGEELSISALTRGLSGDTKRTNICEIGFHLSDLLCFLLCIACWICFVLHVGGMI</sequence>
<dbReference type="PANTHER" id="PTHR34857">
    <property type="entry name" value="SLL0384 PROTEIN"/>
    <property type="match status" value="1"/>
</dbReference>